<evidence type="ECO:0000259" key="2">
    <source>
        <dbReference type="PROSITE" id="PS50943"/>
    </source>
</evidence>
<dbReference type="Proteomes" id="UP001597083">
    <property type="component" value="Unassembled WGS sequence"/>
</dbReference>
<accession>A0ABW3CTW8</accession>
<feature type="region of interest" description="Disordered" evidence="1">
    <location>
        <begin position="308"/>
        <end position="332"/>
    </location>
</feature>
<protein>
    <submittedName>
        <fullName evidence="3">Helix-turn-helix domain-containing protein</fullName>
    </submittedName>
</protein>
<organism evidence="3 4">
    <name type="scientific">Actinomadura adrarensis</name>
    <dbReference type="NCBI Taxonomy" id="1819600"/>
    <lineage>
        <taxon>Bacteria</taxon>
        <taxon>Bacillati</taxon>
        <taxon>Actinomycetota</taxon>
        <taxon>Actinomycetes</taxon>
        <taxon>Streptosporangiales</taxon>
        <taxon>Thermomonosporaceae</taxon>
        <taxon>Actinomadura</taxon>
    </lineage>
</organism>
<feature type="region of interest" description="Disordered" evidence="1">
    <location>
        <begin position="1"/>
        <end position="23"/>
    </location>
</feature>
<dbReference type="EMBL" id="JBHTIR010004336">
    <property type="protein sequence ID" value="MFD0857029.1"/>
    <property type="molecule type" value="Genomic_DNA"/>
</dbReference>
<dbReference type="Pfam" id="PF19054">
    <property type="entry name" value="DUF5753"/>
    <property type="match status" value="1"/>
</dbReference>
<feature type="compositionally biased region" description="Basic residues" evidence="1">
    <location>
        <begin position="1"/>
        <end position="11"/>
    </location>
</feature>
<dbReference type="InterPro" id="IPR010982">
    <property type="entry name" value="Lambda_DNA-bd_dom_sf"/>
</dbReference>
<reference evidence="4" key="1">
    <citation type="journal article" date="2019" name="Int. J. Syst. Evol. Microbiol.">
        <title>The Global Catalogue of Microorganisms (GCM) 10K type strain sequencing project: providing services to taxonomists for standard genome sequencing and annotation.</title>
        <authorList>
            <consortium name="The Broad Institute Genomics Platform"/>
            <consortium name="The Broad Institute Genome Sequencing Center for Infectious Disease"/>
            <person name="Wu L."/>
            <person name="Ma J."/>
        </authorList>
    </citation>
    <scope>NUCLEOTIDE SEQUENCE [LARGE SCALE GENOMIC DNA]</scope>
    <source>
        <strain evidence="4">JCM 31696</strain>
    </source>
</reference>
<dbReference type="SUPFAM" id="SSF47413">
    <property type="entry name" value="lambda repressor-like DNA-binding domains"/>
    <property type="match status" value="1"/>
</dbReference>
<evidence type="ECO:0000313" key="4">
    <source>
        <dbReference type="Proteomes" id="UP001597083"/>
    </source>
</evidence>
<gene>
    <name evidence="3" type="ORF">ACFQ07_32685</name>
</gene>
<dbReference type="SMART" id="SM00530">
    <property type="entry name" value="HTH_XRE"/>
    <property type="match status" value="1"/>
</dbReference>
<keyword evidence="4" id="KW-1185">Reference proteome</keyword>
<feature type="domain" description="HTH cro/C1-type" evidence="2">
    <location>
        <begin position="36"/>
        <end position="90"/>
    </location>
</feature>
<evidence type="ECO:0000256" key="1">
    <source>
        <dbReference type="SAM" id="MobiDB-lite"/>
    </source>
</evidence>
<comment type="caution">
    <text evidence="3">The sequence shown here is derived from an EMBL/GenBank/DDBJ whole genome shotgun (WGS) entry which is preliminary data.</text>
</comment>
<dbReference type="InterPro" id="IPR043917">
    <property type="entry name" value="DUF5753"/>
</dbReference>
<evidence type="ECO:0000313" key="3">
    <source>
        <dbReference type="EMBL" id="MFD0857029.1"/>
    </source>
</evidence>
<sequence>MQCRSPARRRPRPPDRSWRSPVSSPFVRRNRLATELRALREQRGMTAEDLSRQIFRSRVTISKLENARCRPQLPDVLKILDALGVDDGEWRRILDIARDAAERGWWDGYGDAMGARQRLLADIESGADNICEYNQNLLPGLLQSPEYMRALIKLEETEGSKLNYVPEQSIKARLRRQEAALRVGGPHCEIIIDELVLRWLVVPPSIMAAQIRHMVEVITHQPRFTILVLPIDAHLPPGRPPASAHMLFTFPDPDDPPIVIAETSTHLVHTDREEVEWYVRLHARLRQAALPSLESLSLMADTADRLTEQAGPNVKQQYSSWRKSSHSERFSV</sequence>
<dbReference type="Pfam" id="PF13560">
    <property type="entry name" value="HTH_31"/>
    <property type="match status" value="1"/>
</dbReference>
<dbReference type="PROSITE" id="PS50943">
    <property type="entry name" value="HTH_CROC1"/>
    <property type="match status" value="1"/>
</dbReference>
<name>A0ABW3CTW8_9ACTN</name>
<dbReference type="CDD" id="cd00093">
    <property type="entry name" value="HTH_XRE"/>
    <property type="match status" value="1"/>
</dbReference>
<dbReference type="Gene3D" id="1.10.260.40">
    <property type="entry name" value="lambda repressor-like DNA-binding domains"/>
    <property type="match status" value="1"/>
</dbReference>
<proteinExistence type="predicted"/>
<dbReference type="InterPro" id="IPR001387">
    <property type="entry name" value="Cro/C1-type_HTH"/>
</dbReference>